<evidence type="ECO:0000313" key="2">
    <source>
        <dbReference type="Proteomes" id="UP000189674"/>
    </source>
</evidence>
<dbReference type="Proteomes" id="UP000189674">
    <property type="component" value="Chromosome"/>
</dbReference>
<organism evidence="1 2">
    <name type="scientific">Anaerohalosphaera lusitana</name>
    <dbReference type="NCBI Taxonomy" id="1936003"/>
    <lineage>
        <taxon>Bacteria</taxon>
        <taxon>Pseudomonadati</taxon>
        <taxon>Planctomycetota</taxon>
        <taxon>Phycisphaerae</taxon>
        <taxon>Sedimentisphaerales</taxon>
        <taxon>Anaerohalosphaeraceae</taxon>
        <taxon>Anaerohalosphaera</taxon>
    </lineage>
</organism>
<accession>A0A1U9NH47</accession>
<dbReference type="AlphaFoldDB" id="A0A1U9NH47"/>
<dbReference type="KEGG" id="alus:STSP2_00218"/>
<evidence type="ECO:0000313" key="1">
    <source>
        <dbReference type="EMBL" id="AQT67078.1"/>
    </source>
</evidence>
<sequence length="29" mass="3451">MISAENEPFFHNSGIFVQTPFIFCRYNLQ</sequence>
<dbReference type="STRING" id="1936003.STSP2_00218"/>
<dbReference type="EMBL" id="CP019791">
    <property type="protein sequence ID" value="AQT67078.1"/>
    <property type="molecule type" value="Genomic_DNA"/>
</dbReference>
<protein>
    <submittedName>
        <fullName evidence="1">Uncharacterized protein</fullName>
    </submittedName>
</protein>
<name>A0A1U9NH47_9BACT</name>
<reference evidence="2" key="1">
    <citation type="submission" date="2017-02" db="EMBL/GenBank/DDBJ databases">
        <title>Comparative genomics and description of representatives of a novel lineage of planctomycetes thriving in anoxic sediments.</title>
        <authorList>
            <person name="Spring S."/>
            <person name="Bunk B."/>
            <person name="Sproer C."/>
        </authorList>
    </citation>
    <scope>NUCLEOTIDE SEQUENCE [LARGE SCALE GENOMIC DNA]</scope>
    <source>
        <strain evidence="2">ST-NAGAB-D1</strain>
    </source>
</reference>
<keyword evidence="2" id="KW-1185">Reference proteome</keyword>
<proteinExistence type="predicted"/>
<gene>
    <name evidence="1" type="ORF">STSP2_00218</name>
</gene>